<dbReference type="SMART" id="SM00129">
    <property type="entry name" value="KISc"/>
    <property type="match status" value="1"/>
</dbReference>
<dbReference type="EMBL" id="FR824463">
    <property type="protein sequence ID" value="CCA26830.1"/>
    <property type="molecule type" value="Genomic_DNA"/>
</dbReference>
<dbReference type="InterPro" id="IPR027417">
    <property type="entry name" value="P-loop_NTPase"/>
</dbReference>
<accession>F0WZB2</accession>
<keyword evidence="7" id="KW-0493">Microtubule</keyword>
<sequence length="284" mass="31908">MLTTETFERKGNDSERAQICSNKQQHGAEKISQDFQYDRFFTEEDDQVTVFNAVVRPAIDDIMEGYNATILAYGQTSSGKTFTMQGGETNQRELDGIVPRAAAELFQRIHNGDAHVECDVKVSCIEIYMEQVFDLLDSIHPQKSLRLRQDTQRNVFVKGMAKICIRSAQEFMEQVQQAIQNRSVAVTRMNARSSRSHIVVILALEQRHVDSQVCKEGKLSLVDLAGSEIVRRTGAGGQQLEEAKTINKSLSALGMVITNLASPNARHIPYCDSKLTRIVDPSRW</sequence>
<dbReference type="GO" id="GO:0005737">
    <property type="term" value="C:cytoplasm"/>
    <property type="evidence" value="ECO:0007669"/>
    <property type="project" value="UniProtKB-SubCell"/>
</dbReference>
<dbReference type="PROSITE" id="PS50067">
    <property type="entry name" value="KINESIN_MOTOR_2"/>
    <property type="match status" value="1"/>
</dbReference>
<dbReference type="GO" id="GO:0007018">
    <property type="term" value="P:microtubule-based movement"/>
    <property type="evidence" value="ECO:0007669"/>
    <property type="project" value="InterPro"/>
</dbReference>
<evidence type="ECO:0000313" key="10">
    <source>
        <dbReference type="EMBL" id="CCA26830.1"/>
    </source>
</evidence>
<keyword evidence="2" id="KW-0963">Cytoplasm</keyword>
<dbReference type="HOGENOM" id="CLU_981480_0_0_1"/>
<reference evidence="10" key="2">
    <citation type="submission" date="2011-02" db="EMBL/GenBank/DDBJ databases">
        <authorList>
            <person name="MacLean D."/>
        </authorList>
    </citation>
    <scope>NUCLEOTIDE SEQUENCE</scope>
</reference>
<keyword evidence="4 6" id="KW-0067">ATP-binding</keyword>
<keyword evidence="5" id="KW-0175">Coiled coil</keyword>
<gene>
    <name evidence="10" type="primary">AlNc14C420G11515</name>
    <name evidence="10" type="ORF">ALNC14_129740</name>
</gene>
<dbReference type="GO" id="GO:0005524">
    <property type="term" value="F:ATP binding"/>
    <property type="evidence" value="ECO:0007669"/>
    <property type="project" value="UniProtKB-UniRule"/>
</dbReference>
<dbReference type="InterPro" id="IPR019821">
    <property type="entry name" value="Kinesin_motor_CS"/>
</dbReference>
<evidence type="ECO:0000256" key="4">
    <source>
        <dbReference type="ARBA" id="ARBA00022840"/>
    </source>
</evidence>
<evidence type="ECO:0000256" key="2">
    <source>
        <dbReference type="ARBA" id="ARBA00022490"/>
    </source>
</evidence>
<evidence type="ECO:0000256" key="5">
    <source>
        <dbReference type="ARBA" id="ARBA00023054"/>
    </source>
</evidence>
<evidence type="ECO:0000256" key="3">
    <source>
        <dbReference type="ARBA" id="ARBA00022741"/>
    </source>
</evidence>
<keyword evidence="3 6" id="KW-0547">Nucleotide-binding</keyword>
<proteinExistence type="inferred from homology"/>
<dbReference type="GO" id="GO:0008017">
    <property type="term" value="F:microtubule binding"/>
    <property type="evidence" value="ECO:0007669"/>
    <property type="project" value="InterPro"/>
</dbReference>
<comment type="subcellular location">
    <subcellularLocation>
        <location evidence="1">Cytoplasm</location>
    </subcellularLocation>
</comment>
<dbReference type="PROSITE" id="PS00411">
    <property type="entry name" value="KINESIN_MOTOR_1"/>
    <property type="match status" value="1"/>
</dbReference>
<dbReference type="InterPro" id="IPR001752">
    <property type="entry name" value="Kinesin_motor_dom"/>
</dbReference>
<dbReference type="PRINTS" id="PR00380">
    <property type="entry name" value="KINESINHEAVY"/>
</dbReference>
<feature type="compositionally biased region" description="Basic and acidic residues" evidence="8">
    <location>
        <begin position="1"/>
        <end position="16"/>
    </location>
</feature>
<dbReference type="PANTHER" id="PTHR47969">
    <property type="entry name" value="CHROMOSOME-ASSOCIATED KINESIN KIF4A-RELATED"/>
    <property type="match status" value="1"/>
</dbReference>
<dbReference type="Gene3D" id="3.40.850.10">
    <property type="entry name" value="Kinesin motor domain"/>
    <property type="match status" value="1"/>
</dbReference>
<protein>
    <recommendedName>
        <fullName evidence="7">Kinesin-like protein</fullName>
    </recommendedName>
</protein>
<keyword evidence="6 7" id="KW-0505">Motor protein</keyword>
<dbReference type="PANTHER" id="PTHR47969:SF15">
    <property type="entry name" value="CHROMOSOME-ASSOCIATED KINESIN KIF4A-RELATED"/>
    <property type="match status" value="1"/>
</dbReference>
<feature type="binding site" evidence="6">
    <location>
        <begin position="74"/>
        <end position="81"/>
    </location>
    <ligand>
        <name>ATP</name>
        <dbReference type="ChEBI" id="CHEBI:30616"/>
    </ligand>
</feature>
<dbReference type="InterPro" id="IPR027640">
    <property type="entry name" value="Kinesin-like_fam"/>
</dbReference>
<dbReference type="SUPFAM" id="SSF52540">
    <property type="entry name" value="P-loop containing nucleoside triphosphate hydrolases"/>
    <property type="match status" value="1"/>
</dbReference>
<evidence type="ECO:0000256" key="8">
    <source>
        <dbReference type="SAM" id="MobiDB-lite"/>
    </source>
</evidence>
<dbReference type="Pfam" id="PF00225">
    <property type="entry name" value="Kinesin"/>
    <property type="match status" value="1"/>
</dbReference>
<dbReference type="AlphaFoldDB" id="F0WZB2"/>
<feature type="region of interest" description="Disordered" evidence="8">
    <location>
        <begin position="1"/>
        <end position="25"/>
    </location>
</feature>
<feature type="domain" description="Kinesin motor" evidence="9">
    <location>
        <begin position="1"/>
        <end position="284"/>
    </location>
</feature>
<dbReference type="GO" id="GO:0051231">
    <property type="term" value="P:spindle elongation"/>
    <property type="evidence" value="ECO:0007669"/>
    <property type="project" value="TreeGrafter"/>
</dbReference>
<dbReference type="GO" id="GO:0003777">
    <property type="term" value="F:microtubule motor activity"/>
    <property type="evidence" value="ECO:0007669"/>
    <property type="project" value="InterPro"/>
</dbReference>
<evidence type="ECO:0000256" key="1">
    <source>
        <dbReference type="ARBA" id="ARBA00004496"/>
    </source>
</evidence>
<organism evidence="10">
    <name type="scientific">Albugo laibachii Nc14</name>
    <dbReference type="NCBI Taxonomy" id="890382"/>
    <lineage>
        <taxon>Eukaryota</taxon>
        <taxon>Sar</taxon>
        <taxon>Stramenopiles</taxon>
        <taxon>Oomycota</taxon>
        <taxon>Peronosporomycetes</taxon>
        <taxon>Albuginales</taxon>
        <taxon>Albuginaceae</taxon>
        <taxon>Albugo</taxon>
    </lineage>
</organism>
<dbReference type="GO" id="GO:0007052">
    <property type="term" value="P:mitotic spindle organization"/>
    <property type="evidence" value="ECO:0007669"/>
    <property type="project" value="TreeGrafter"/>
</dbReference>
<dbReference type="GO" id="GO:0005874">
    <property type="term" value="C:microtubule"/>
    <property type="evidence" value="ECO:0007669"/>
    <property type="project" value="UniProtKB-KW"/>
</dbReference>
<evidence type="ECO:0000259" key="9">
    <source>
        <dbReference type="PROSITE" id="PS50067"/>
    </source>
</evidence>
<evidence type="ECO:0000256" key="6">
    <source>
        <dbReference type="PROSITE-ProRule" id="PRU00283"/>
    </source>
</evidence>
<evidence type="ECO:0000256" key="7">
    <source>
        <dbReference type="RuleBase" id="RU000394"/>
    </source>
</evidence>
<dbReference type="GO" id="GO:0005875">
    <property type="term" value="C:microtubule associated complex"/>
    <property type="evidence" value="ECO:0007669"/>
    <property type="project" value="TreeGrafter"/>
</dbReference>
<dbReference type="InterPro" id="IPR036961">
    <property type="entry name" value="Kinesin_motor_dom_sf"/>
</dbReference>
<reference evidence="10" key="1">
    <citation type="journal article" date="2011" name="PLoS Biol.">
        <title>Gene gain and loss during evolution of obligate parasitism in the white rust pathogen of Arabidopsis thaliana.</title>
        <authorList>
            <person name="Kemen E."/>
            <person name="Gardiner A."/>
            <person name="Schultz-Larsen T."/>
            <person name="Kemen A.C."/>
            <person name="Balmuth A.L."/>
            <person name="Robert-Seilaniantz A."/>
            <person name="Bailey K."/>
            <person name="Holub E."/>
            <person name="Studholme D.J."/>
            <person name="Maclean D."/>
            <person name="Jones J.D."/>
        </authorList>
    </citation>
    <scope>NUCLEOTIDE SEQUENCE</scope>
</reference>
<comment type="similarity">
    <text evidence="6 7">Belongs to the TRAFAC class myosin-kinesin ATPase superfamily. Kinesin family.</text>
</comment>
<name>F0WZB2_9STRA</name>